<dbReference type="InterPro" id="IPR011990">
    <property type="entry name" value="TPR-like_helical_dom_sf"/>
</dbReference>
<proteinExistence type="predicted"/>
<dbReference type="Pfam" id="PF13432">
    <property type="entry name" value="TPR_16"/>
    <property type="match status" value="1"/>
</dbReference>
<comment type="caution">
    <text evidence="4">The sequence shown here is derived from an EMBL/GenBank/DDBJ whole genome shotgun (WGS) entry which is preliminary data.</text>
</comment>
<sequence>MRLLVLLAMTAPVFGNPKMEFARGVLESARGGDGTRRFEKALEEDPEAWPLVQKVATLAERSGRSEEALSRYAVFARAHPERLEAQVAYADLLGKEDGGKAAEVLEAAARQFPRSIGVRRRLFRNYESRGLREKSLELFAEATQIHDPNGVKFALELARNLFARDDQEVQLRLDRLLEQAMQVYASSPELAMTASEHYRTTGRLDQAVEVLARHAEAAPTSLDLRVRWGVLLLAANRDDEGREVLEAVLKIDPRRWLAHQTLAKWYRKQEQPDRARYHAAERLKIHGGDPGDFEALAQEWLDAEQPRPARILLEKGVFDFPEDADLAALLAVATLRDPEVRPRASARFREAERLSGPDGPASRPEFQMAFADDLMAAGEWEAAEQRLRQAIQSFPPEANRETAAALRLLAKLWESQGRNEAAATSLRQRADRLLVPASK</sequence>
<dbReference type="InterPro" id="IPR051012">
    <property type="entry name" value="CellSynth/LPSAsmb/PSIAsmb"/>
</dbReference>
<dbReference type="RefSeq" id="WP_184019591.1">
    <property type="nucleotide sequence ID" value="NZ_JACHFD010000013.1"/>
</dbReference>
<evidence type="ECO:0000313" key="4">
    <source>
        <dbReference type="EMBL" id="MBB5352499.1"/>
    </source>
</evidence>
<gene>
    <name evidence="4" type="ORF">HNR46_002745</name>
</gene>
<keyword evidence="5" id="KW-1185">Reference proteome</keyword>
<feature type="region of interest" description="Disordered" evidence="3">
    <location>
        <begin position="420"/>
        <end position="439"/>
    </location>
</feature>
<reference evidence="4 5" key="1">
    <citation type="submission" date="2020-08" db="EMBL/GenBank/DDBJ databases">
        <title>Genomic Encyclopedia of Type Strains, Phase IV (KMG-IV): sequencing the most valuable type-strain genomes for metagenomic binning, comparative biology and taxonomic classification.</title>
        <authorList>
            <person name="Goeker M."/>
        </authorList>
    </citation>
    <scope>NUCLEOTIDE SEQUENCE [LARGE SCALE GENOMIC DNA]</scope>
    <source>
        <strain evidence="4 5">YC6886</strain>
    </source>
</reference>
<dbReference type="PANTHER" id="PTHR45586:SF1">
    <property type="entry name" value="LIPOPOLYSACCHARIDE ASSEMBLY PROTEIN B"/>
    <property type="match status" value="1"/>
</dbReference>
<dbReference type="SUPFAM" id="SSF48452">
    <property type="entry name" value="TPR-like"/>
    <property type="match status" value="2"/>
</dbReference>
<keyword evidence="1" id="KW-0677">Repeat</keyword>
<keyword evidence="2" id="KW-0802">TPR repeat</keyword>
<evidence type="ECO:0000313" key="5">
    <source>
        <dbReference type="Proteomes" id="UP000557717"/>
    </source>
</evidence>
<dbReference type="Proteomes" id="UP000557717">
    <property type="component" value="Unassembled WGS sequence"/>
</dbReference>
<organism evidence="4 5">
    <name type="scientific">Haloferula luteola</name>
    <dbReference type="NCBI Taxonomy" id="595692"/>
    <lineage>
        <taxon>Bacteria</taxon>
        <taxon>Pseudomonadati</taxon>
        <taxon>Verrucomicrobiota</taxon>
        <taxon>Verrucomicrobiia</taxon>
        <taxon>Verrucomicrobiales</taxon>
        <taxon>Verrucomicrobiaceae</taxon>
        <taxon>Haloferula</taxon>
    </lineage>
</organism>
<dbReference type="EMBL" id="JACHFD010000013">
    <property type="protein sequence ID" value="MBB5352499.1"/>
    <property type="molecule type" value="Genomic_DNA"/>
</dbReference>
<protein>
    <submittedName>
        <fullName evidence="4">Tetratricopeptide (TPR) repeat protein</fullName>
    </submittedName>
</protein>
<dbReference type="AlphaFoldDB" id="A0A840VF98"/>
<name>A0A840VF98_9BACT</name>
<evidence type="ECO:0000256" key="3">
    <source>
        <dbReference type="SAM" id="MobiDB-lite"/>
    </source>
</evidence>
<evidence type="ECO:0000256" key="1">
    <source>
        <dbReference type="ARBA" id="ARBA00022737"/>
    </source>
</evidence>
<dbReference type="PANTHER" id="PTHR45586">
    <property type="entry name" value="TPR REPEAT-CONTAINING PROTEIN PA4667"/>
    <property type="match status" value="1"/>
</dbReference>
<dbReference type="Gene3D" id="1.25.40.10">
    <property type="entry name" value="Tetratricopeptide repeat domain"/>
    <property type="match status" value="3"/>
</dbReference>
<evidence type="ECO:0000256" key="2">
    <source>
        <dbReference type="ARBA" id="ARBA00022803"/>
    </source>
</evidence>
<accession>A0A840VF98</accession>